<feature type="compositionally biased region" description="Low complexity" evidence="1">
    <location>
        <begin position="422"/>
        <end position="444"/>
    </location>
</feature>
<evidence type="ECO:0000256" key="1">
    <source>
        <dbReference type="SAM" id="MobiDB-lite"/>
    </source>
</evidence>
<feature type="compositionally biased region" description="Polar residues" evidence="1">
    <location>
        <begin position="470"/>
        <end position="481"/>
    </location>
</feature>
<keyword evidence="2" id="KW-0472">Membrane</keyword>
<keyword evidence="2" id="KW-1133">Transmembrane helix</keyword>
<keyword evidence="4" id="KW-1185">Reference proteome</keyword>
<dbReference type="InterPro" id="IPR043129">
    <property type="entry name" value="ATPase_NBD"/>
</dbReference>
<feature type="compositionally biased region" description="Low complexity" evidence="1">
    <location>
        <begin position="368"/>
        <end position="382"/>
    </location>
</feature>
<name>A0ABT1H7V8_9NOCA</name>
<feature type="compositionally biased region" description="Polar residues" evidence="1">
    <location>
        <begin position="400"/>
        <end position="421"/>
    </location>
</feature>
<gene>
    <name evidence="3" type="ORF">LX13_000164</name>
</gene>
<keyword evidence="2" id="KW-0812">Transmembrane</keyword>
<dbReference type="Proteomes" id="UP001206895">
    <property type="component" value="Unassembled WGS sequence"/>
</dbReference>
<protein>
    <submittedName>
        <fullName evidence="3">Uncharacterized protein</fullName>
    </submittedName>
</protein>
<evidence type="ECO:0000256" key="2">
    <source>
        <dbReference type="SAM" id="Phobius"/>
    </source>
</evidence>
<sequence>MIHCALVTVDDAGQRSVDSRVIDVDPTDRLDRAGRVNSGIDLMLDRARSNDTTVGSIGVACRTTAQGREIASRGTGPRRQIHLVGDAESVARALAESGEIAAHPEVVVVDCGDSGVTMFRLDTATGAIADITRSTAISGFALDAALADQVTARTSPMTSRAGWAALVSGCRTAKEDLSVEDSTTFGVAGVDREMSVAMLGAAIATMAGALVAELTEFVDGSSVPVVLVGGLANIPALHDIVDRENPTEVIRPRSPELLCAIGAALLAGSGTTAPLRLAFIGGRRHRDWLSAVPLAIVGALLAGTMLTVYAVGAALTGNSSPEVFTPTGPASSVVSEPTVDAASATATSATSISPARSVAPAIPEVSSTAAPQTTTEEAPVETIAPPSSRVPNRPGWATTELPTITPSSQVPTSTITPESSAPTTGSPLAPGSPSGSTSPYSGSVTPPPGEAPTRTLTPYPNPLNPAPNRSVRTAPTTAPVG</sequence>
<dbReference type="EMBL" id="JAMTCJ010000001">
    <property type="protein sequence ID" value="MCP2174357.1"/>
    <property type="molecule type" value="Genomic_DNA"/>
</dbReference>
<feature type="region of interest" description="Disordered" evidence="1">
    <location>
        <begin position="345"/>
        <end position="481"/>
    </location>
</feature>
<feature type="transmembrane region" description="Helical" evidence="2">
    <location>
        <begin position="260"/>
        <end position="279"/>
    </location>
</feature>
<organism evidence="3 4">
    <name type="scientific">Williamsia maris</name>
    <dbReference type="NCBI Taxonomy" id="72806"/>
    <lineage>
        <taxon>Bacteria</taxon>
        <taxon>Bacillati</taxon>
        <taxon>Actinomycetota</taxon>
        <taxon>Actinomycetes</taxon>
        <taxon>Mycobacteriales</taxon>
        <taxon>Nocardiaceae</taxon>
        <taxon>Williamsia</taxon>
    </lineage>
</organism>
<evidence type="ECO:0000313" key="4">
    <source>
        <dbReference type="Proteomes" id="UP001206895"/>
    </source>
</evidence>
<dbReference type="RefSeq" id="WP_253659431.1">
    <property type="nucleotide sequence ID" value="NZ_BAAAJQ010000001.1"/>
</dbReference>
<reference evidence="3 4" key="1">
    <citation type="submission" date="2022-06" db="EMBL/GenBank/DDBJ databases">
        <title>Genomic Encyclopedia of Archaeal and Bacterial Type Strains, Phase II (KMG-II): from individual species to whole genera.</title>
        <authorList>
            <person name="Goeker M."/>
        </authorList>
    </citation>
    <scope>NUCLEOTIDE SEQUENCE [LARGE SCALE GENOMIC DNA]</scope>
    <source>
        <strain evidence="3 4">DSM 44693</strain>
    </source>
</reference>
<comment type="caution">
    <text evidence="3">The sequence shown here is derived from an EMBL/GenBank/DDBJ whole genome shotgun (WGS) entry which is preliminary data.</text>
</comment>
<proteinExistence type="predicted"/>
<dbReference type="SUPFAM" id="SSF53067">
    <property type="entry name" value="Actin-like ATPase domain"/>
    <property type="match status" value="1"/>
</dbReference>
<accession>A0ABT1H7V8</accession>
<feature type="transmembrane region" description="Helical" evidence="2">
    <location>
        <begin position="291"/>
        <end position="315"/>
    </location>
</feature>
<evidence type="ECO:0000313" key="3">
    <source>
        <dbReference type="EMBL" id="MCP2174357.1"/>
    </source>
</evidence>